<reference evidence="1" key="1">
    <citation type="journal article" date="2015" name="Nature">
        <title>Complex archaea that bridge the gap between prokaryotes and eukaryotes.</title>
        <authorList>
            <person name="Spang A."/>
            <person name="Saw J.H."/>
            <person name="Jorgensen S.L."/>
            <person name="Zaremba-Niedzwiedzka K."/>
            <person name="Martijn J."/>
            <person name="Lind A.E."/>
            <person name="van Eijk R."/>
            <person name="Schleper C."/>
            <person name="Guy L."/>
            <person name="Ettema T.J."/>
        </authorList>
    </citation>
    <scope>NUCLEOTIDE SEQUENCE</scope>
</reference>
<gene>
    <name evidence="1" type="ORF">LCGC14_0489710</name>
</gene>
<evidence type="ECO:0000313" key="1">
    <source>
        <dbReference type="EMBL" id="KKN64641.1"/>
    </source>
</evidence>
<protein>
    <submittedName>
        <fullName evidence="1">Uncharacterized protein</fullName>
    </submittedName>
</protein>
<sequence length="230" mass="27157">MDELKFCRGCSQDLPKAEFAKRADRPLGTSSRCKKCLSADLRKKYQDPEFAEKDIARASKWAKDNPEKHVARTTNWKKQNPEKVSKQQKRWYDDNKERVRDNQRTYEKERYNTDPNYMLRKRLRSRMYDIFRSETRNGKKAGSHVRDLGCSITQLISYMEDKFTPEMTWDNHGALWEIDHVVPLANFDLTDRNQFLEACHFTNLQPLGIDEHLEKTTRELADTCNLSTGQ</sequence>
<comment type="caution">
    <text evidence="1">The sequence shown here is derived from an EMBL/GenBank/DDBJ whole genome shotgun (WGS) entry which is preliminary data.</text>
</comment>
<dbReference type="AlphaFoldDB" id="A0A0F9UTY0"/>
<name>A0A0F9UTY0_9ZZZZ</name>
<organism evidence="1">
    <name type="scientific">marine sediment metagenome</name>
    <dbReference type="NCBI Taxonomy" id="412755"/>
    <lineage>
        <taxon>unclassified sequences</taxon>
        <taxon>metagenomes</taxon>
        <taxon>ecological metagenomes</taxon>
    </lineage>
</organism>
<proteinExistence type="predicted"/>
<accession>A0A0F9UTY0</accession>
<dbReference type="EMBL" id="LAZR01000548">
    <property type="protein sequence ID" value="KKN64641.1"/>
    <property type="molecule type" value="Genomic_DNA"/>
</dbReference>